<keyword evidence="3" id="KW-1185">Reference proteome</keyword>
<comment type="caution">
    <text evidence="2">The sequence shown here is derived from an EMBL/GenBank/DDBJ whole genome shotgun (WGS) entry which is preliminary data.</text>
</comment>
<evidence type="ECO:0000313" key="2">
    <source>
        <dbReference type="EMBL" id="GAA1571311.1"/>
    </source>
</evidence>
<evidence type="ECO:0000313" key="3">
    <source>
        <dbReference type="Proteomes" id="UP001501705"/>
    </source>
</evidence>
<keyword evidence="1" id="KW-0732">Signal</keyword>
<feature type="signal peptide" evidence="1">
    <location>
        <begin position="1"/>
        <end position="24"/>
    </location>
</feature>
<gene>
    <name evidence="2" type="ORF">GCM10009804_29640</name>
</gene>
<proteinExistence type="predicted"/>
<evidence type="ECO:0008006" key="4">
    <source>
        <dbReference type="Google" id="ProtNLM"/>
    </source>
</evidence>
<dbReference type="RefSeq" id="WP_344234064.1">
    <property type="nucleotide sequence ID" value="NZ_BAAAPH010000008.1"/>
</dbReference>
<evidence type="ECO:0000256" key="1">
    <source>
        <dbReference type="SAM" id="SignalP"/>
    </source>
</evidence>
<dbReference type="EMBL" id="BAAAPH010000008">
    <property type="protein sequence ID" value="GAA1571311.1"/>
    <property type="molecule type" value="Genomic_DNA"/>
</dbReference>
<reference evidence="2 3" key="1">
    <citation type="journal article" date="2019" name="Int. J. Syst. Evol. Microbiol.">
        <title>The Global Catalogue of Microorganisms (GCM) 10K type strain sequencing project: providing services to taxonomists for standard genome sequencing and annotation.</title>
        <authorList>
            <consortium name="The Broad Institute Genomics Platform"/>
            <consortium name="The Broad Institute Genome Sequencing Center for Infectious Disease"/>
            <person name="Wu L."/>
            <person name="Ma J."/>
        </authorList>
    </citation>
    <scope>NUCLEOTIDE SEQUENCE [LARGE SCALE GENOMIC DNA]</scope>
    <source>
        <strain evidence="2 3">JCM 15572</strain>
    </source>
</reference>
<name>A0ABN2D8X9_9ACTN</name>
<protein>
    <recommendedName>
        <fullName evidence="4">Secreted protein</fullName>
    </recommendedName>
</protein>
<organism evidence="2 3">
    <name type="scientific">Kribbella hippodromi</name>
    <dbReference type="NCBI Taxonomy" id="434347"/>
    <lineage>
        <taxon>Bacteria</taxon>
        <taxon>Bacillati</taxon>
        <taxon>Actinomycetota</taxon>
        <taxon>Actinomycetes</taxon>
        <taxon>Propionibacteriales</taxon>
        <taxon>Kribbellaceae</taxon>
        <taxon>Kribbella</taxon>
    </lineage>
</organism>
<accession>A0ABN2D8X9</accession>
<dbReference type="Proteomes" id="UP001501705">
    <property type="component" value="Unassembled WGS sequence"/>
</dbReference>
<sequence>MHKIALGCAFVLVTTFLGSSPAVAVAPASSEPTSVGAVRAKKCGGHFKHWYGGDFLFTNCVNHGQYVEALKSGPLHGTARACVKAHTTHNFGGGFTGANKVLRNC</sequence>
<feature type="chain" id="PRO_5045944231" description="Secreted protein" evidence="1">
    <location>
        <begin position="25"/>
        <end position="105"/>
    </location>
</feature>